<evidence type="ECO:0000313" key="8">
    <source>
        <dbReference type="EMBL" id="VTE38331.1"/>
    </source>
</evidence>
<dbReference type="GO" id="GO:0009307">
    <property type="term" value="P:DNA restriction-modification system"/>
    <property type="evidence" value="ECO:0007669"/>
    <property type="project" value="UniProtKB-UniRule"/>
</dbReference>
<dbReference type="REBASE" id="101290">
    <property type="entry name" value="Spn110ORF1882P"/>
</dbReference>
<dbReference type="Proteomes" id="UP000045541">
    <property type="component" value="Unassembled WGS sequence"/>
</dbReference>
<gene>
    <name evidence="4" type="primary">dpnB</name>
    <name evidence="3" type="ORF">ERS020485_00188</name>
    <name evidence="5" type="ORF">ERS020924_00430</name>
    <name evidence="4" type="ORF">ERS096071_01188</name>
    <name evidence="6" type="ORF">RLG82_03090</name>
    <name evidence="9" type="ORF">SAMEA3171064_01231</name>
    <name evidence="7" type="ORF">SAMEA3353485_00630</name>
    <name evidence="8" type="ORF">SAMEA4038883_00993</name>
</gene>
<comment type="function">
    <text evidence="1">A P subtype restriction enzyme that recognizes the double-stranded unmethylated sequence 5'-GATC-3'.</text>
</comment>
<dbReference type="EMBL" id="CABDQT010000012">
    <property type="protein sequence ID" value="VTH30686.1"/>
    <property type="molecule type" value="Genomic_DNA"/>
</dbReference>
<evidence type="ECO:0000313" key="3">
    <source>
        <dbReference type="EMBL" id="CIY67980.1"/>
    </source>
</evidence>
<evidence type="ECO:0000313" key="7">
    <source>
        <dbReference type="EMBL" id="VNG99287.1"/>
    </source>
</evidence>
<comment type="similarity">
    <text evidence="1">Belongs to the DpnII type II restriction endonuclease family.</text>
</comment>
<dbReference type="Proteomes" id="UP001184693">
    <property type="component" value="Unassembled WGS sequence"/>
</dbReference>
<dbReference type="PIRSF" id="PIRSF016080">
    <property type="entry name" value="Restrict_endonuc_II_DpmII"/>
    <property type="match status" value="1"/>
</dbReference>
<evidence type="ECO:0000313" key="12">
    <source>
        <dbReference type="Proteomes" id="UP000045541"/>
    </source>
</evidence>
<keyword evidence="1" id="KW-0680">Restriction system</keyword>
<dbReference type="AlphaFoldDB" id="A0A062WT72"/>
<dbReference type="EMBL" id="CQVU01000002">
    <property type="protein sequence ID" value="CNZ95174.1"/>
    <property type="molecule type" value="Genomic_DNA"/>
</dbReference>
<feature type="domain" description="Restriction endonuclease type II DpnII-like" evidence="2">
    <location>
        <begin position="6"/>
        <end position="285"/>
    </location>
</feature>
<dbReference type="OMA" id="NFYPLHS"/>
<reference evidence="10 11" key="1">
    <citation type="submission" date="2015-03" db="EMBL/GenBank/DDBJ databases">
        <authorList>
            <consortium name="Pathogen Informatics"/>
            <person name="Murphy D."/>
        </authorList>
    </citation>
    <scope>NUCLEOTIDE SEQUENCE [LARGE SCALE GENOMIC DNA]</scope>
    <source>
        <strain evidence="4 12">0310</strain>
        <strain evidence="5 11">SMRU1414</strain>
        <strain evidence="3 10">SMRU975</strain>
    </source>
</reference>
<dbReference type="EMBL" id="JAVPGZ010000164">
    <property type="protein sequence ID" value="MDS8038019.1"/>
    <property type="molecule type" value="Genomic_DNA"/>
</dbReference>
<keyword evidence="1" id="KW-0540">Nuclease</keyword>
<evidence type="ECO:0000313" key="15">
    <source>
        <dbReference type="Proteomes" id="UP000314107"/>
    </source>
</evidence>
<dbReference type="EC" id="3.1.21.4" evidence="1"/>
<dbReference type="EMBL" id="CABDLL010000006">
    <property type="protein sequence ID" value="VTE38331.1"/>
    <property type="molecule type" value="Genomic_DNA"/>
</dbReference>
<protein>
    <recommendedName>
        <fullName evidence="1">Type-2 restriction enzyme</fullName>
        <ecNumber evidence="1">3.1.21.4</ecNumber>
    </recommendedName>
</protein>
<evidence type="ECO:0000313" key="10">
    <source>
        <dbReference type="Proteomes" id="UP000042512"/>
    </source>
</evidence>
<dbReference type="Proteomes" id="UP000314107">
    <property type="component" value="Unassembled WGS sequence"/>
</dbReference>
<dbReference type="Proteomes" id="UP000310818">
    <property type="component" value="Unassembled WGS sequence"/>
</dbReference>
<comment type="catalytic activity">
    <reaction evidence="1">
        <text>Endonucleolytic cleavage of DNA to give specific double-stranded fragments with terminal 5'-phosphates.</text>
        <dbReference type="EC" id="3.1.21.4"/>
    </reaction>
</comment>
<evidence type="ECO:0000313" key="11">
    <source>
        <dbReference type="Proteomes" id="UP000042967"/>
    </source>
</evidence>
<reference evidence="6" key="3">
    <citation type="submission" date="2023-06" db="EMBL/GenBank/DDBJ databases">
        <title>PCVPA Blantyre Malawi Pneumococcal carriage surveillance isolates.</title>
        <authorList>
            <person name="Obolski U."/>
            <person name="Swarthout T.D."/>
            <person name="Kalizang'Oma A."/>
            <person name="Mwalukomo T.S."/>
            <person name="Cave R."/>
            <person name="Brown C."/>
            <person name="Cornick J."/>
            <person name="Kamng'Ona A."/>
            <person name="Msefula J."/>
            <person name="French N."/>
            <person name="Hyderman R."/>
        </authorList>
    </citation>
    <scope>NUCLEOTIDE SEQUENCE</scope>
    <source>
        <strain evidence="6">BVY8TH</strain>
    </source>
</reference>
<reference evidence="13 14" key="2">
    <citation type="submission" date="2019-04" db="EMBL/GenBank/DDBJ databases">
        <authorList>
            <consortium name="Pathogen Informatics"/>
        </authorList>
    </citation>
    <scope>NUCLEOTIDE SEQUENCE [LARGE SCALE GENOMIC DNA]</scope>
    <source>
        <strain evidence="9 15">GPSC129</strain>
        <strain evidence="7 13">GPSC211</strain>
        <strain evidence="8 14">GPSC559</strain>
    </source>
</reference>
<keyword evidence="1 6" id="KW-0255">Endonuclease</keyword>
<dbReference type="Proteomes" id="UP000310997">
    <property type="component" value="Unassembled WGS sequence"/>
</dbReference>
<dbReference type="InterPro" id="IPR021191">
    <property type="entry name" value="Restrct_endonuc_II_DpnII"/>
</dbReference>
<dbReference type="REBASE" id="149786">
    <property type="entry name" value="Spn225994ORF4295P"/>
</dbReference>
<keyword evidence="1 4" id="KW-0378">Hydrolase</keyword>
<evidence type="ECO:0000313" key="6">
    <source>
        <dbReference type="EMBL" id="MDS8038019.1"/>
    </source>
</evidence>
<accession>A0A062WT72</accession>
<proteinExistence type="inferred from homology"/>
<evidence type="ECO:0000313" key="9">
    <source>
        <dbReference type="EMBL" id="VTH30686.1"/>
    </source>
</evidence>
<dbReference type="EMBL" id="CKRE01000002">
    <property type="protein sequence ID" value="CIY67980.1"/>
    <property type="molecule type" value="Genomic_DNA"/>
</dbReference>
<name>A0A062WT72_STREE</name>
<dbReference type="REBASE" id="305358">
    <property type="entry name" value="Spn0848ORF1798P"/>
</dbReference>
<dbReference type="InterPro" id="IPR007637">
    <property type="entry name" value="Restrct_endonuc_II_DpnII-like"/>
</dbReference>
<evidence type="ECO:0000313" key="13">
    <source>
        <dbReference type="Proteomes" id="UP000310818"/>
    </source>
</evidence>
<sequence>MKQTRNFDEWLSTMTDTVADWTYYTDFPKVYKNVSSIKVALNIMNSLIGSKNIQEDFLDLYQNYPEILKVVPLLIAKRLRDTIIVKDPIKDFYFDFSKRNYSIEEYTMFLEKSGIFDLLQNHLVSNLVDYVTGVEVGMDTNGRKNRTGDAMENIVQSYLEAEGYILGENLFKEIEQNEIEEIFSVDLSAITNDGNTVKRFDFVIKNEQVLYLIEVNFYSGSGSKLNETARSYKMIAEETKAIPNVEFMWITDGQGWYKAKNNLRETFDILPFLYNINDLEHNILKNLK</sequence>
<dbReference type="GO" id="GO:0009036">
    <property type="term" value="F:type II site-specific deoxyribonuclease activity"/>
    <property type="evidence" value="ECO:0007669"/>
    <property type="project" value="UniProtKB-UniRule"/>
</dbReference>
<evidence type="ECO:0000259" key="2">
    <source>
        <dbReference type="Pfam" id="PF04556"/>
    </source>
</evidence>
<dbReference type="Pfam" id="PF04556">
    <property type="entry name" value="DpnII"/>
    <property type="match status" value="1"/>
</dbReference>
<dbReference type="GO" id="GO:0003677">
    <property type="term" value="F:DNA binding"/>
    <property type="evidence" value="ECO:0007669"/>
    <property type="project" value="UniProtKB-UniRule"/>
</dbReference>
<evidence type="ECO:0000256" key="1">
    <source>
        <dbReference type="PIRNR" id="PIRNR016080"/>
    </source>
</evidence>
<evidence type="ECO:0000313" key="5">
    <source>
        <dbReference type="EMBL" id="CNZ95174.1"/>
    </source>
</evidence>
<dbReference type="EMBL" id="CAASRX010000005">
    <property type="protein sequence ID" value="VNG99287.1"/>
    <property type="molecule type" value="Genomic_DNA"/>
</dbReference>
<evidence type="ECO:0000313" key="14">
    <source>
        <dbReference type="Proteomes" id="UP000310997"/>
    </source>
</evidence>
<dbReference type="RefSeq" id="WP_000815111.1">
    <property type="nucleotide sequence ID" value="NZ_AP025938.1"/>
</dbReference>
<dbReference type="EMBL" id="CMWB01000019">
    <property type="protein sequence ID" value="CKJ16323.1"/>
    <property type="molecule type" value="Genomic_DNA"/>
</dbReference>
<dbReference type="Proteomes" id="UP000042512">
    <property type="component" value="Unassembled WGS sequence"/>
</dbReference>
<evidence type="ECO:0000313" key="4">
    <source>
        <dbReference type="EMBL" id="CKJ16323.1"/>
    </source>
</evidence>
<organism evidence="4 12">
    <name type="scientific">Streptococcus pneumoniae</name>
    <dbReference type="NCBI Taxonomy" id="1313"/>
    <lineage>
        <taxon>Bacteria</taxon>
        <taxon>Bacillati</taxon>
        <taxon>Bacillota</taxon>
        <taxon>Bacilli</taxon>
        <taxon>Lactobacillales</taxon>
        <taxon>Streptococcaceae</taxon>
        <taxon>Streptococcus</taxon>
    </lineage>
</organism>
<dbReference type="Proteomes" id="UP000042967">
    <property type="component" value="Unassembled WGS sequence"/>
</dbReference>